<dbReference type="EMBL" id="JABBWD010000016">
    <property type="protein sequence ID" value="KAG1778268.1"/>
    <property type="molecule type" value="Genomic_DNA"/>
</dbReference>
<organism evidence="2 3">
    <name type="scientific">Suillus placidus</name>
    <dbReference type="NCBI Taxonomy" id="48579"/>
    <lineage>
        <taxon>Eukaryota</taxon>
        <taxon>Fungi</taxon>
        <taxon>Dikarya</taxon>
        <taxon>Basidiomycota</taxon>
        <taxon>Agaricomycotina</taxon>
        <taxon>Agaricomycetes</taxon>
        <taxon>Agaricomycetidae</taxon>
        <taxon>Boletales</taxon>
        <taxon>Suillineae</taxon>
        <taxon>Suillaceae</taxon>
        <taxon>Suillus</taxon>
    </lineage>
</organism>
<evidence type="ECO:0000313" key="2">
    <source>
        <dbReference type="EMBL" id="KAG1778268.1"/>
    </source>
</evidence>
<sequence length="295" mass="32727">MSQPVSQPSQPGLNDYAGTLDGSHHGQHILVHPRPHYAIPLKFYTAWPTSESSHLSHPLFAHAESSSMHQSESQAYLDPGSIHQPMIELPTLLDPALFENPTSPSLTNVNVEVASSHFDHVSRHAKIAHHRTKAKARPVLRNAKRVSMERAQFIRNVEAGTSSVTAQGSSGVSSQSGAKIIPRPGLRKLLDRLREAMKTALFNKSILPATGSLSTLVDSTWKDVADNQFSGTDRIWAQEMLTDKKYVDEKMGPVIDEVSQETMATARFFVYHYCRIDFDNVIMIVDKPAITKRAK</sequence>
<comment type="caution">
    <text evidence="2">The sequence shown here is derived from an EMBL/GenBank/DDBJ whole genome shotgun (WGS) entry which is preliminary data.</text>
</comment>
<dbReference type="OrthoDB" id="2625977at2759"/>
<dbReference type="AlphaFoldDB" id="A0A9P6ZWX6"/>
<reference evidence="2" key="1">
    <citation type="journal article" date="2020" name="New Phytol.">
        <title>Comparative genomics reveals dynamic genome evolution in host specialist ectomycorrhizal fungi.</title>
        <authorList>
            <person name="Lofgren L.A."/>
            <person name="Nguyen N.H."/>
            <person name="Vilgalys R."/>
            <person name="Ruytinx J."/>
            <person name="Liao H.L."/>
            <person name="Branco S."/>
            <person name="Kuo A."/>
            <person name="LaButti K."/>
            <person name="Lipzen A."/>
            <person name="Andreopoulos W."/>
            <person name="Pangilinan J."/>
            <person name="Riley R."/>
            <person name="Hundley H."/>
            <person name="Na H."/>
            <person name="Barry K."/>
            <person name="Grigoriev I.V."/>
            <person name="Stajich J.E."/>
            <person name="Kennedy P.G."/>
        </authorList>
    </citation>
    <scope>NUCLEOTIDE SEQUENCE</scope>
    <source>
        <strain evidence="2">DOB743</strain>
    </source>
</reference>
<feature type="compositionally biased region" description="Polar residues" evidence="1">
    <location>
        <begin position="1"/>
        <end position="12"/>
    </location>
</feature>
<gene>
    <name evidence="2" type="ORF">EV702DRAFT_1196273</name>
</gene>
<evidence type="ECO:0000313" key="3">
    <source>
        <dbReference type="Proteomes" id="UP000714275"/>
    </source>
</evidence>
<keyword evidence="3" id="KW-1185">Reference proteome</keyword>
<accession>A0A9P6ZWX6</accession>
<name>A0A9P6ZWX6_9AGAM</name>
<protein>
    <submittedName>
        <fullName evidence="2">Uncharacterized protein</fullName>
    </submittedName>
</protein>
<evidence type="ECO:0000256" key="1">
    <source>
        <dbReference type="SAM" id="MobiDB-lite"/>
    </source>
</evidence>
<dbReference type="Proteomes" id="UP000714275">
    <property type="component" value="Unassembled WGS sequence"/>
</dbReference>
<proteinExistence type="predicted"/>
<feature type="region of interest" description="Disordered" evidence="1">
    <location>
        <begin position="1"/>
        <end position="21"/>
    </location>
</feature>